<proteinExistence type="predicted"/>
<keyword evidence="3" id="KW-1185">Reference proteome</keyword>
<sequence>MSDHRLIPNHNILDQIAAAQIPKAQIISQQLTSDHSNPDQIIVAQIRPHQFKSEYDGTYQIAKAQISSAEFSSIKPDQIQCPDHRDRFATETNFFKSSVVYRGVIRICRCANGDIRASGLDRSYMNFIKIAMKPRIFEKKFWRSAAVSPSRDAVCLPRRHRTLVMQHIFARCGTHHGVERATVAPATRTVRPRKKSHAYANKLQKGDVSQSLQDPRKLPKAEPKEASQQEESSATTLTSVRAVYRRQSEKIICLLVSCDCWLSTQRASAEYLARRRFIHCYVCCCQLLVQHCSSAVNSFLNSDSQQIRQHFLFASTPACATAELSSSAEHDFVTDYIIIDGPLGCSSWFPFDVPAGSSSSSNACSWFLSFQLIHYVPAGSTWPPPDYEQLTQLWTLFNSCSLSCCIFFVTTLRATAVSLSTRYFAPGCHASLLLLFLRLDTMSTGYAIALKLATGSTVARDCFLFASTPACGTAELSSSAEHDVVTDYIIIDGPLGCSSWFPFDVPAGSSSSSNACSWFLSFQLIHYVPAGSTWPPPDYEQLTQLWTSPLLIQLPSK</sequence>
<dbReference type="EMBL" id="KV010687">
    <property type="protein sequence ID" value="KZV27083.1"/>
    <property type="molecule type" value="Genomic_DNA"/>
</dbReference>
<accession>A0A2Z7B031</accession>
<protein>
    <submittedName>
        <fullName evidence="2">Uncharacterized protein</fullName>
    </submittedName>
</protein>
<dbReference type="Proteomes" id="UP000250235">
    <property type="component" value="Unassembled WGS sequence"/>
</dbReference>
<evidence type="ECO:0000313" key="2">
    <source>
        <dbReference type="EMBL" id="KZV27083.1"/>
    </source>
</evidence>
<dbReference type="AlphaFoldDB" id="A0A2Z7B031"/>
<feature type="region of interest" description="Disordered" evidence="1">
    <location>
        <begin position="204"/>
        <end position="233"/>
    </location>
</feature>
<reference evidence="2 3" key="1">
    <citation type="journal article" date="2015" name="Proc. Natl. Acad. Sci. U.S.A.">
        <title>The resurrection genome of Boea hygrometrica: A blueprint for survival of dehydration.</title>
        <authorList>
            <person name="Xiao L."/>
            <person name="Yang G."/>
            <person name="Zhang L."/>
            <person name="Yang X."/>
            <person name="Zhao S."/>
            <person name="Ji Z."/>
            <person name="Zhou Q."/>
            <person name="Hu M."/>
            <person name="Wang Y."/>
            <person name="Chen M."/>
            <person name="Xu Y."/>
            <person name="Jin H."/>
            <person name="Xiao X."/>
            <person name="Hu G."/>
            <person name="Bao F."/>
            <person name="Hu Y."/>
            <person name="Wan P."/>
            <person name="Li L."/>
            <person name="Deng X."/>
            <person name="Kuang T."/>
            <person name="Xiang C."/>
            <person name="Zhu J.K."/>
            <person name="Oliver M.J."/>
            <person name="He Y."/>
        </authorList>
    </citation>
    <scope>NUCLEOTIDE SEQUENCE [LARGE SCALE GENOMIC DNA]</scope>
    <source>
        <strain evidence="3">cv. XS01</strain>
    </source>
</reference>
<feature type="compositionally biased region" description="Basic and acidic residues" evidence="1">
    <location>
        <begin position="214"/>
        <end position="227"/>
    </location>
</feature>
<evidence type="ECO:0000313" key="3">
    <source>
        <dbReference type="Proteomes" id="UP000250235"/>
    </source>
</evidence>
<organism evidence="2 3">
    <name type="scientific">Dorcoceras hygrometricum</name>
    <dbReference type="NCBI Taxonomy" id="472368"/>
    <lineage>
        <taxon>Eukaryota</taxon>
        <taxon>Viridiplantae</taxon>
        <taxon>Streptophyta</taxon>
        <taxon>Embryophyta</taxon>
        <taxon>Tracheophyta</taxon>
        <taxon>Spermatophyta</taxon>
        <taxon>Magnoliopsida</taxon>
        <taxon>eudicotyledons</taxon>
        <taxon>Gunneridae</taxon>
        <taxon>Pentapetalae</taxon>
        <taxon>asterids</taxon>
        <taxon>lamiids</taxon>
        <taxon>Lamiales</taxon>
        <taxon>Gesneriaceae</taxon>
        <taxon>Didymocarpoideae</taxon>
        <taxon>Trichosporeae</taxon>
        <taxon>Loxocarpinae</taxon>
        <taxon>Dorcoceras</taxon>
    </lineage>
</organism>
<name>A0A2Z7B031_9LAMI</name>
<evidence type="ECO:0000256" key="1">
    <source>
        <dbReference type="SAM" id="MobiDB-lite"/>
    </source>
</evidence>
<gene>
    <name evidence="2" type="ORF">F511_14103</name>
</gene>